<evidence type="ECO:0000313" key="2">
    <source>
        <dbReference type="Proteomes" id="UP000229692"/>
    </source>
</evidence>
<name>A0A2D1GCL9_9CAUD</name>
<organism evidence="1 2">
    <name type="scientific">Gordonia phage Kabluna</name>
    <dbReference type="NCBI Taxonomy" id="2041511"/>
    <lineage>
        <taxon>Viruses</taxon>
        <taxon>Duplodnaviria</taxon>
        <taxon>Heunggongvirae</taxon>
        <taxon>Uroviricota</taxon>
        <taxon>Caudoviricetes</taxon>
        <taxon>Zierdtviridae</taxon>
        <taxon>Emilbogenvirinae</taxon>
        <taxon>Kablunavirus</taxon>
        <taxon>Kablunavirus kabluna</taxon>
    </lineage>
</organism>
<dbReference type="EMBL" id="MF919510">
    <property type="protein sequence ID" value="ATN89533.1"/>
    <property type="molecule type" value="Genomic_DNA"/>
</dbReference>
<keyword evidence="2" id="KW-1185">Reference proteome</keyword>
<proteinExistence type="predicted"/>
<protein>
    <submittedName>
        <fullName evidence="1">Uncharacterized protein</fullName>
    </submittedName>
</protein>
<gene>
    <name evidence="1" type="ORF">SEA_KABLUNA_12</name>
</gene>
<reference evidence="1 2" key="1">
    <citation type="submission" date="2017-09" db="EMBL/GenBank/DDBJ databases">
        <authorList>
            <person name="Pope W.H."/>
            <person name="Garlena R.A."/>
            <person name="Russell D.A."/>
            <person name="Jacobs-Sera D."/>
            <person name="Hatfull G.F."/>
        </authorList>
    </citation>
    <scope>NUCLEOTIDE SEQUENCE [LARGE SCALE GENOMIC DNA]</scope>
</reference>
<dbReference type="Proteomes" id="UP000229692">
    <property type="component" value="Segment"/>
</dbReference>
<accession>A0A2D1GCL9</accession>
<evidence type="ECO:0000313" key="1">
    <source>
        <dbReference type="EMBL" id="ATN89533.1"/>
    </source>
</evidence>
<sequence length="125" mass="13770">MPGRPRDTEPIKDPTTALRAFAQACAEAYGPMQRHPAAAAKVGLEVDAFLAEWVVMRPIDLGRERAAQAEWQTEAKRAFAVMLQAIKAVGGERGDELGQVILDEVSKIYAFHGLSAEEEFERFTP</sequence>